<dbReference type="PROSITE" id="PS01279">
    <property type="entry name" value="PCMT"/>
    <property type="match status" value="1"/>
</dbReference>
<comment type="similarity">
    <text evidence="2 7">Belongs to the methyltransferase superfamily. L-isoaspartyl/D-aspartyl protein methyltransferase family.</text>
</comment>
<dbReference type="NCBIfam" id="NF001453">
    <property type="entry name" value="PRK00312.1"/>
    <property type="match status" value="1"/>
</dbReference>
<dbReference type="Gene3D" id="3.40.50.150">
    <property type="entry name" value="Vaccinia Virus protein VP39"/>
    <property type="match status" value="1"/>
</dbReference>
<dbReference type="GO" id="GO:0032259">
    <property type="term" value="P:methylation"/>
    <property type="evidence" value="ECO:0007669"/>
    <property type="project" value="UniProtKB-KW"/>
</dbReference>
<dbReference type="KEGG" id="gaz:Pan241w_39450"/>
<dbReference type="EMBL" id="CP036269">
    <property type="protein sequence ID" value="QDT43841.1"/>
    <property type="molecule type" value="Genomic_DNA"/>
</dbReference>
<evidence type="ECO:0000313" key="9">
    <source>
        <dbReference type="Proteomes" id="UP000317171"/>
    </source>
</evidence>
<keyword evidence="9" id="KW-1185">Reference proteome</keyword>
<dbReference type="PANTHER" id="PTHR11579">
    <property type="entry name" value="PROTEIN-L-ISOASPARTATE O-METHYLTRANSFERASE"/>
    <property type="match status" value="1"/>
</dbReference>
<proteinExistence type="inferred from homology"/>
<dbReference type="Pfam" id="PF01135">
    <property type="entry name" value="PCMT"/>
    <property type="match status" value="1"/>
</dbReference>
<evidence type="ECO:0000256" key="4">
    <source>
        <dbReference type="ARBA" id="ARBA00022603"/>
    </source>
</evidence>
<comment type="function">
    <text evidence="7">Catalyzes the methyl esterification of L-isoaspartyl residues in peptides and proteins that result from spontaneous decomposition of normal L-aspartyl and L-asparaginyl residues. It plays a role in the repair and/or degradation of damaged proteins.</text>
</comment>
<keyword evidence="4 7" id="KW-0489">Methyltransferase</keyword>
<protein>
    <recommendedName>
        <fullName evidence="7">Protein-L-isoaspartate O-methyltransferase</fullName>
        <ecNumber evidence="7">2.1.1.77</ecNumber>
    </recommendedName>
    <alternativeName>
        <fullName evidence="7">L-isoaspartyl protein carboxyl methyltransferase</fullName>
    </alternativeName>
    <alternativeName>
        <fullName evidence="7">Protein L-isoaspartyl methyltransferase</fullName>
    </alternativeName>
    <alternativeName>
        <fullName evidence="7">Protein-beta-aspartate methyltransferase</fullName>
        <shortName evidence="7">PIMT</shortName>
    </alternativeName>
</protein>
<evidence type="ECO:0000256" key="2">
    <source>
        <dbReference type="ARBA" id="ARBA00005369"/>
    </source>
</evidence>
<accession>A0A517RIZ6</accession>
<keyword evidence="3 7" id="KW-0963">Cytoplasm</keyword>
<organism evidence="8 9">
    <name type="scientific">Gimesia alba</name>
    <dbReference type="NCBI Taxonomy" id="2527973"/>
    <lineage>
        <taxon>Bacteria</taxon>
        <taxon>Pseudomonadati</taxon>
        <taxon>Planctomycetota</taxon>
        <taxon>Planctomycetia</taxon>
        <taxon>Planctomycetales</taxon>
        <taxon>Planctomycetaceae</taxon>
        <taxon>Gimesia</taxon>
    </lineage>
</organism>
<dbReference type="SUPFAM" id="SSF53335">
    <property type="entry name" value="S-adenosyl-L-methionine-dependent methyltransferases"/>
    <property type="match status" value="1"/>
</dbReference>
<comment type="catalytic activity">
    <reaction evidence="7">
        <text>[protein]-L-isoaspartate + S-adenosyl-L-methionine = [protein]-L-isoaspartate alpha-methyl ester + S-adenosyl-L-homocysteine</text>
        <dbReference type="Rhea" id="RHEA:12705"/>
        <dbReference type="Rhea" id="RHEA-COMP:12143"/>
        <dbReference type="Rhea" id="RHEA-COMP:12144"/>
        <dbReference type="ChEBI" id="CHEBI:57856"/>
        <dbReference type="ChEBI" id="CHEBI:59789"/>
        <dbReference type="ChEBI" id="CHEBI:90596"/>
        <dbReference type="ChEBI" id="CHEBI:90598"/>
        <dbReference type="EC" id="2.1.1.77"/>
    </reaction>
</comment>
<dbReference type="HAMAP" id="MF_00090">
    <property type="entry name" value="PIMT"/>
    <property type="match status" value="1"/>
</dbReference>
<evidence type="ECO:0000256" key="1">
    <source>
        <dbReference type="ARBA" id="ARBA00004496"/>
    </source>
</evidence>
<dbReference type="InterPro" id="IPR000682">
    <property type="entry name" value="PCMT"/>
</dbReference>
<name>A0A517RIZ6_9PLAN</name>
<dbReference type="FunFam" id="3.40.50.150:FF:000010">
    <property type="entry name" value="Protein-L-isoaspartate O-methyltransferase"/>
    <property type="match status" value="1"/>
</dbReference>
<sequence length="224" mass="24602">MTEPTSNHDSDLWETARQKMVENQLRFRGISDPRVLDAMSRVPREKFVSPEQKQFAYNDCALPIDCSQTISQPYTVAFMCEAARLTGHENVLEVGTGSGYGAAVLSLLAHEVHTIERIPELVQQASARLTSLGYSNVHVYSSDGTLGVAEAAPFDAIIVTAGAETLPEPYVEQLNEGGRIIIPIGSETMGQTMYRYTLIKGELTQENLGAFAFVPLIGEYGWSR</sequence>
<evidence type="ECO:0000256" key="5">
    <source>
        <dbReference type="ARBA" id="ARBA00022679"/>
    </source>
</evidence>
<evidence type="ECO:0000256" key="6">
    <source>
        <dbReference type="ARBA" id="ARBA00022691"/>
    </source>
</evidence>
<reference evidence="8 9" key="1">
    <citation type="submission" date="2019-02" db="EMBL/GenBank/DDBJ databases">
        <title>Deep-cultivation of Planctomycetes and their phenomic and genomic characterization uncovers novel biology.</title>
        <authorList>
            <person name="Wiegand S."/>
            <person name="Jogler M."/>
            <person name="Boedeker C."/>
            <person name="Pinto D."/>
            <person name="Vollmers J."/>
            <person name="Rivas-Marin E."/>
            <person name="Kohn T."/>
            <person name="Peeters S.H."/>
            <person name="Heuer A."/>
            <person name="Rast P."/>
            <person name="Oberbeckmann S."/>
            <person name="Bunk B."/>
            <person name="Jeske O."/>
            <person name="Meyerdierks A."/>
            <person name="Storesund J.E."/>
            <person name="Kallscheuer N."/>
            <person name="Luecker S."/>
            <person name="Lage O.M."/>
            <person name="Pohl T."/>
            <person name="Merkel B.J."/>
            <person name="Hornburger P."/>
            <person name="Mueller R.-W."/>
            <person name="Bruemmer F."/>
            <person name="Labrenz M."/>
            <person name="Spormann A.M."/>
            <person name="Op den Camp H."/>
            <person name="Overmann J."/>
            <person name="Amann R."/>
            <person name="Jetten M.S.M."/>
            <person name="Mascher T."/>
            <person name="Medema M.H."/>
            <person name="Devos D.P."/>
            <person name="Kaster A.-K."/>
            <person name="Ovreas L."/>
            <person name="Rohde M."/>
            <person name="Galperin M.Y."/>
            <person name="Jogler C."/>
        </authorList>
    </citation>
    <scope>NUCLEOTIDE SEQUENCE [LARGE SCALE GENOMIC DNA]</scope>
    <source>
        <strain evidence="8 9">Pan241w</strain>
    </source>
</reference>
<keyword evidence="6 7" id="KW-0949">S-adenosyl-L-methionine</keyword>
<dbReference type="PANTHER" id="PTHR11579:SF0">
    <property type="entry name" value="PROTEIN-L-ISOASPARTATE(D-ASPARTATE) O-METHYLTRANSFERASE"/>
    <property type="match status" value="1"/>
</dbReference>
<evidence type="ECO:0000313" key="8">
    <source>
        <dbReference type="EMBL" id="QDT43841.1"/>
    </source>
</evidence>
<evidence type="ECO:0000256" key="7">
    <source>
        <dbReference type="HAMAP-Rule" id="MF_00090"/>
    </source>
</evidence>
<dbReference type="CDD" id="cd02440">
    <property type="entry name" value="AdoMet_MTases"/>
    <property type="match status" value="1"/>
</dbReference>
<dbReference type="InterPro" id="IPR029063">
    <property type="entry name" value="SAM-dependent_MTases_sf"/>
</dbReference>
<evidence type="ECO:0000256" key="3">
    <source>
        <dbReference type="ARBA" id="ARBA00022490"/>
    </source>
</evidence>
<dbReference type="NCBIfam" id="TIGR00080">
    <property type="entry name" value="pimt"/>
    <property type="match status" value="1"/>
</dbReference>
<dbReference type="AlphaFoldDB" id="A0A517RIZ6"/>
<dbReference type="GO" id="GO:0030091">
    <property type="term" value="P:protein repair"/>
    <property type="evidence" value="ECO:0007669"/>
    <property type="project" value="UniProtKB-UniRule"/>
</dbReference>
<keyword evidence="5 7" id="KW-0808">Transferase</keyword>
<dbReference type="RefSeq" id="WP_198000019.1">
    <property type="nucleotide sequence ID" value="NZ_CP036269.1"/>
</dbReference>
<gene>
    <name evidence="8" type="primary">pcm_1</name>
    <name evidence="7" type="synonym">pcm</name>
    <name evidence="8" type="ORF">Pan241w_39450</name>
</gene>
<dbReference type="GO" id="GO:0004719">
    <property type="term" value="F:protein-L-isoaspartate (D-aspartate) O-methyltransferase activity"/>
    <property type="evidence" value="ECO:0007669"/>
    <property type="project" value="UniProtKB-UniRule"/>
</dbReference>
<dbReference type="GO" id="GO:0005737">
    <property type="term" value="C:cytoplasm"/>
    <property type="evidence" value="ECO:0007669"/>
    <property type="project" value="UniProtKB-SubCell"/>
</dbReference>
<dbReference type="EC" id="2.1.1.77" evidence="7"/>
<feature type="active site" evidence="7">
    <location>
        <position position="71"/>
    </location>
</feature>
<comment type="subcellular location">
    <subcellularLocation>
        <location evidence="1 7">Cytoplasm</location>
    </subcellularLocation>
</comment>
<dbReference type="Proteomes" id="UP000317171">
    <property type="component" value="Chromosome"/>
</dbReference>